<protein>
    <submittedName>
        <fullName evidence="1">Uncharacterized protein</fullName>
    </submittedName>
</protein>
<dbReference type="InterPro" id="IPR036691">
    <property type="entry name" value="Endo/exonu/phosph_ase_sf"/>
</dbReference>
<evidence type="ECO:0000313" key="2">
    <source>
        <dbReference type="Proteomes" id="UP000821837"/>
    </source>
</evidence>
<organism evidence="1 2">
    <name type="scientific">Rhipicephalus sanguineus</name>
    <name type="common">Brown dog tick</name>
    <name type="synonym">Ixodes sanguineus</name>
    <dbReference type="NCBI Taxonomy" id="34632"/>
    <lineage>
        <taxon>Eukaryota</taxon>
        <taxon>Metazoa</taxon>
        <taxon>Ecdysozoa</taxon>
        <taxon>Arthropoda</taxon>
        <taxon>Chelicerata</taxon>
        <taxon>Arachnida</taxon>
        <taxon>Acari</taxon>
        <taxon>Parasitiformes</taxon>
        <taxon>Ixodida</taxon>
        <taxon>Ixodoidea</taxon>
        <taxon>Ixodidae</taxon>
        <taxon>Rhipicephalinae</taxon>
        <taxon>Rhipicephalus</taxon>
        <taxon>Rhipicephalus</taxon>
    </lineage>
</organism>
<reference evidence="1" key="2">
    <citation type="submission" date="2021-09" db="EMBL/GenBank/DDBJ databases">
        <authorList>
            <person name="Jia N."/>
            <person name="Wang J."/>
            <person name="Shi W."/>
            <person name="Du L."/>
            <person name="Sun Y."/>
            <person name="Zhan W."/>
            <person name="Jiang J."/>
            <person name="Wang Q."/>
            <person name="Zhang B."/>
            <person name="Ji P."/>
            <person name="Sakyi L.B."/>
            <person name="Cui X."/>
            <person name="Yuan T."/>
            <person name="Jiang B."/>
            <person name="Yang W."/>
            <person name="Lam T.T.-Y."/>
            <person name="Chang Q."/>
            <person name="Ding S."/>
            <person name="Wang X."/>
            <person name="Zhu J."/>
            <person name="Ruan X."/>
            <person name="Zhao L."/>
            <person name="Wei J."/>
            <person name="Que T."/>
            <person name="Du C."/>
            <person name="Cheng J."/>
            <person name="Dai P."/>
            <person name="Han X."/>
            <person name="Huang E."/>
            <person name="Gao Y."/>
            <person name="Liu J."/>
            <person name="Shao H."/>
            <person name="Ye R."/>
            <person name="Li L."/>
            <person name="Wei W."/>
            <person name="Wang X."/>
            <person name="Wang C."/>
            <person name="Huo Q."/>
            <person name="Li W."/>
            <person name="Guo W."/>
            <person name="Chen H."/>
            <person name="Chen S."/>
            <person name="Zhou L."/>
            <person name="Zhou L."/>
            <person name="Ni X."/>
            <person name="Tian J."/>
            <person name="Zhou Y."/>
            <person name="Sheng Y."/>
            <person name="Liu T."/>
            <person name="Pan Y."/>
            <person name="Xia L."/>
            <person name="Li J."/>
            <person name="Zhao F."/>
            <person name="Cao W."/>
        </authorList>
    </citation>
    <scope>NUCLEOTIDE SEQUENCE</scope>
    <source>
        <strain evidence="1">Rsan-2018</strain>
        <tissue evidence="1">Larvae</tissue>
    </source>
</reference>
<accession>A0A9D4PV53</accession>
<gene>
    <name evidence="1" type="ORF">HPB52_007912</name>
</gene>
<dbReference type="EMBL" id="JABSTV010001250">
    <property type="protein sequence ID" value="KAH7956310.1"/>
    <property type="molecule type" value="Genomic_DNA"/>
</dbReference>
<evidence type="ECO:0000313" key="1">
    <source>
        <dbReference type="EMBL" id="KAH7956310.1"/>
    </source>
</evidence>
<dbReference type="AlphaFoldDB" id="A0A9D4PV53"/>
<proteinExistence type="predicted"/>
<keyword evidence="2" id="KW-1185">Reference proteome</keyword>
<dbReference type="Gene3D" id="3.60.10.10">
    <property type="entry name" value="Endonuclease/exonuclease/phosphatase"/>
    <property type="match status" value="1"/>
</dbReference>
<dbReference type="SUPFAM" id="SSF56219">
    <property type="entry name" value="DNase I-like"/>
    <property type="match status" value="1"/>
</dbReference>
<sequence length="230" mass="25281">MKLHWLAFDVTRKAIRRVFYEYGDVKECQGERLCACVAEVRGTCDAIARFQGAATATHSDMSEMSAPARTLELQGDNLRLSRVSSSWMKKNRNKPKERNCSSHGVYFNNERTDAPCACSRRRAAGSKAPRNLGVAALAYSQTGGQHHGSTLDDESPTSESVGLSAWIRSPISSLSGSVKAATLNVRGLASRKKHTQLYRLVMDHDLDIIAVQETKVESEDGTESLLQSFS</sequence>
<dbReference type="Proteomes" id="UP000821837">
    <property type="component" value="Unassembled WGS sequence"/>
</dbReference>
<reference evidence="1" key="1">
    <citation type="journal article" date="2020" name="Cell">
        <title>Large-Scale Comparative Analyses of Tick Genomes Elucidate Their Genetic Diversity and Vector Capacities.</title>
        <authorList>
            <consortium name="Tick Genome and Microbiome Consortium (TIGMIC)"/>
            <person name="Jia N."/>
            <person name="Wang J."/>
            <person name="Shi W."/>
            <person name="Du L."/>
            <person name="Sun Y."/>
            <person name="Zhan W."/>
            <person name="Jiang J.F."/>
            <person name="Wang Q."/>
            <person name="Zhang B."/>
            <person name="Ji P."/>
            <person name="Bell-Sakyi L."/>
            <person name="Cui X.M."/>
            <person name="Yuan T.T."/>
            <person name="Jiang B.G."/>
            <person name="Yang W.F."/>
            <person name="Lam T.T."/>
            <person name="Chang Q.C."/>
            <person name="Ding S.J."/>
            <person name="Wang X.J."/>
            <person name="Zhu J.G."/>
            <person name="Ruan X.D."/>
            <person name="Zhao L."/>
            <person name="Wei J.T."/>
            <person name="Ye R.Z."/>
            <person name="Que T.C."/>
            <person name="Du C.H."/>
            <person name="Zhou Y.H."/>
            <person name="Cheng J.X."/>
            <person name="Dai P.F."/>
            <person name="Guo W.B."/>
            <person name="Han X.H."/>
            <person name="Huang E.J."/>
            <person name="Li L.F."/>
            <person name="Wei W."/>
            <person name="Gao Y.C."/>
            <person name="Liu J.Z."/>
            <person name="Shao H.Z."/>
            <person name="Wang X."/>
            <person name="Wang C.C."/>
            <person name="Yang T.C."/>
            <person name="Huo Q.B."/>
            <person name="Li W."/>
            <person name="Chen H.Y."/>
            <person name="Chen S.E."/>
            <person name="Zhou L.G."/>
            <person name="Ni X.B."/>
            <person name="Tian J.H."/>
            <person name="Sheng Y."/>
            <person name="Liu T."/>
            <person name="Pan Y.S."/>
            <person name="Xia L.Y."/>
            <person name="Li J."/>
            <person name="Zhao F."/>
            <person name="Cao W.C."/>
        </authorList>
    </citation>
    <scope>NUCLEOTIDE SEQUENCE</scope>
    <source>
        <strain evidence="1">Rsan-2018</strain>
    </source>
</reference>
<name>A0A9D4PV53_RHISA</name>
<comment type="caution">
    <text evidence="1">The sequence shown here is derived from an EMBL/GenBank/DDBJ whole genome shotgun (WGS) entry which is preliminary data.</text>
</comment>